<comment type="caution">
    <text evidence="2">The sequence shown here is derived from an EMBL/GenBank/DDBJ whole genome shotgun (WGS) entry which is preliminary data.</text>
</comment>
<dbReference type="AlphaFoldDB" id="A0AAQ0YU09"/>
<sequence length="113" mass="12331">MLPSARTTTKAPDRQSAAPVRGDSAAGDRLFGATDILSDAPSRHLRAPLSADRRPRCRFGVSLPWLRADRCAIAMTSSRKAALKDASKDFFRPTGEHCSDRRHAGSLDLQCRP</sequence>
<dbReference type="EMBL" id="PUUL01000097">
    <property type="protein sequence ID" value="RXD51738.1"/>
    <property type="molecule type" value="Genomic_DNA"/>
</dbReference>
<reference evidence="2 3" key="1">
    <citation type="submission" date="2018-02" db="EMBL/GenBank/DDBJ databases">
        <title>Characterization of Xanthomonas diversity in transplant houses and field plants.</title>
        <authorList>
            <person name="Abrahamian P."/>
            <person name="Timilsina S."/>
            <person name="Minsavage G.V."/>
            <person name="Goss E.M."/>
            <person name="Jones J.B."/>
            <person name="Vallad G.E."/>
        </authorList>
    </citation>
    <scope>NUCLEOTIDE SEQUENCE [LARGE SCALE GENOMIC DNA]</scope>
    <source>
        <strain evidence="2 3">GEV2132</strain>
    </source>
</reference>
<feature type="compositionally biased region" description="Polar residues" evidence="1">
    <location>
        <begin position="1"/>
        <end position="10"/>
    </location>
</feature>
<evidence type="ECO:0000256" key="1">
    <source>
        <dbReference type="SAM" id="MobiDB-lite"/>
    </source>
</evidence>
<dbReference type="Proteomes" id="UP000289372">
    <property type="component" value="Unassembled WGS sequence"/>
</dbReference>
<evidence type="ECO:0000313" key="3">
    <source>
        <dbReference type="Proteomes" id="UP000289372"/>
    </source>
</evidence>
<accession>A0AAQ0YU09</accession>
<feature type="region of interest" description="Disordered" evidence="1">
    <location>
        <begin position="1"/>
        <end position="27"/>
    </location>
</feature>
<protein>
    <submittedName>
        <fullName evidence="2">Uncharacterized protein</fullName>
    </submittedName>
</protein>
<organism evidence="2 3">
    <name type="scientific">Xanthomonas perforans</name>
    <dbReference type="NCBI Taxonomy" id="442694"/>
    <lineage>
        <taxon>Bacteria</taxon>
        <taxon>Pseudomonadati</taxon>
        <taxon>Pseudomonadota</taxon>
        <taxon>Gammaproteobacteria</taxon>
        <taxon>Lysobacterales</taxon>
        <taxon>Lysobacteraceae</taxon>
        <taxon>Xanthomonas</taxon>
    </lineage>
</organism>
<name>A0AAQ0YU09_XANPE</name>
<evidence type="ECO:0000313" key="2">
    <source>
        <dbReference type="EMBL" id="RXD51738.1"/>
    </source>
</evidence>
<gene>
    <name evidence="2" type="ORF">DB769_16400</name>
</gene>
<proteinExistence type="predicted"/>